<keyword evidence="5" id="KW-1185">Reference proteome</keyword>
<dbReference type="EMBL" id="CP045809">
    <property type="protein sequence ID" value="QHN33978.1"/>
    <property type="molecule type" value="Genomic_DNA"/>
</dbReference>
<dbReference type="Proteomes" id="UP001059836">
    <property type="component" value="Chromosome"/>
</dbReference>
<evidence type="ECO:0000313" key="4">
    <source>
        <dbReference type="EMBL" id="QHN33978.1"/>
    </source>
</evidence>
<evidence type="ECO:0000256" key="2">
    <source>
        <dbReference type="ARBA" id="ARBA00023136"/>
    </source>
</evidence>
<gene>
    <name evidence="4" type="ORF">GII31_02695</name>
</gene>
<evidence type="ECO:0000313" key="5">
    <source>
        <dbReference type="Proteomes" id="UP001059836"/>
    </source>
</evidence>
<dbReference type="RefSeq" id="WP_260840271.1">
    <property type="nucleotide sequence ID" value="NZ_CP045809.1"/>
</dbReference>
<protein>
    <recommendedName>
        <fullName evidence="6">Mce-associated membrane protein</fullName>
    </recommendedName>
</protein>
<evidence type="ECO:0000256" key="1">
    <source>
        <dbReference type="ARBA" id="ARBA00004370"/>
    </source>
</evidence>
<name>A0ABX6IDM3_9ACTN</name>
<dbReference type="PANTHER" id="PTHR37042">
    <property type="entry name" value="OUTER MEMBRANE PROTEIN RV1973"/>
    <property type="match status" value="1"/>
</dbReference>
<keyword evidence="3" id="KW-0812">Transmembrane</keyword>
<dbReference type="PANTHER" id="PTHR37042:SF4">
    <property type="entry name" value="OUTER MEMBRANE PROTEIN RV1973"/>
    <property type="match status" value="1"/>
</dbReference>
<evidence type="ECO:0008006" key="6">
    <source>
        <dbReference type="Google" id="ProtNLM"/>
    </source>
</evidence>
<accession>A0ABX6IDM3</accession>
<reference evidence="4" key="1">
    <citation type="journal article" date="2021" name="Nat. Microbiol.">
        <title>Cocultivation of an ultrasmall environmental parasitic bacterium with lytic ability against bacteria associated with wastewater foams.</title>
        <authorList>
            <person name="Batinovic S."/>
            <person name="Rose J.J.A."/>
            <person name="Ratcliffe J."/>
            <person name="Seviour R.J."/>
            <person name="Petrovski S."/>
        </authorList>
    </citation>
    <scope>NUCLEOTIDE SEQUENCE</scope>
    <source>
        <strain evidence="4">CON9</strain>
    </source>
</reference>
<evidence type="ECO:0000256" key="3">
    <source>
        <dbReference type="SAM" id="Phobius"/>
    </source>
</evidence>
<proteinExistence type="predicted"/>
<feature type="transmembrane region" description="Helical" evidence="3">
    <location>
        <begin position="21"/>
        <end position="45"/>
    </location>
</feature>
<keyword evidence="3" id="KW-1133">Transmembrane helix</keyword>
<comment type="subcellular location">
    <subcellularLocation>
        <location evidence="1">Membrane</location>
    </subcellularLocation>
</comment>
<organism evidence="4 5">
    <name type="scientific">Gordonia pseudamarae</name>
    <dbReference type="NCBI Taxonomy" id="2831662"/>
    <lineage>
        <taxon>Bacteria</taxon>
        <taxon>Bacillati</taxon>
        <taxon>Actinomycetota</taxon>
        <taxon>Actinomycetes</taxon>
        <taxon>Mycobacteriales</taxon>
        <taxon>Gordoniaceae</taxon>
        <taxon>Gordonia</taxon>
    </lineage>
</organism>
<keyword evidence="2 3" id="KW-0472">Membrane</keyword>
<sequence>MSGAPTNRGVRVTSRAAPRRSVAIVAWGFAVAVILALATTLLVLLSTGDSSEPDDTARVRFTQYASTMVTELTTLNRDNVDRVTAQMKQAGAGEALGADDSSLESIVELVKAQNVTTTGKVVRTAVSQISDSSATILLVSGWRMESPGQEPQVKTFRWRVRVDKHAGKMSLGKIEWVV</sequence>